<dbReference type="VEuPathDB" id="FungiDB:MFRU_010g01300"/>
<accession>A0A5M9JDQ1</accession>
<dbReference type="EMBL" id="VICG01000010">
    <property type="protein sequence ID" value="KAA8567738.1"/>
    <property type="molecule type" value="Genomic_DNA"/>
</dbReference>
<name>A0A5M9JDQ1_MONFR</name>
<gene>
    <name evidence="2" type="ORF">EYC84_008209</name>
</gene>
<reference evidence="2 3" key="1">
    <citation type="submission" date="2019-06" db="EMBL/GenBank/DDBJ databases">
        <title>Genome Sequence of the Brown Rot Fungal Pathogen Monilinia fructicola.</title>
        <authorList>
            <person name="De Miccolis Angelini R.M."/>
            <person name="Landi L."/>
            <person name="Abate D."/>
            <person name="Pollastro S."/>
            <person name="Romanazzi G."/>
            <person name="Faretra F."/>
        </authorList>
    </citation>
    <scope>NUCLEOTIDE SEQUENCE [LARGE SCALE GENOMIC DNA]</scope>
    <source>
        <strain evidence="2 3">Mfrc123</strain>
    </source>
</reference>
<proteinExistence type="predicted"/>
<evidence type="ECO:0000313" key="2">
    <source>
        <dbReference type="EMBL" id="KAA8567738.1"/>
    </source>
</evidence>
<comment type="caution">
    <text evidence="2">The sequence shown here is derived from an EMBL/GenBank/DDBJ whole genome shotgun (WGS) entry which is preliminary data.</text>
</comment>
<organism evidence="2 3">
    <name type="scientific">Monilinia fructicola</name>
    <name type="common">Brown rot fungus</name>
    <name type="synonym">Ciboria fructicola</name>
    <dbReference type="NCBI Taxonomy" id="38448"/>
    <lineage>
        <taxon>Eukaryota</taxon>
        <taxon>Fungi</taxon>
        <taxon>Dikarya</taxon>
        <taxon>Ascomycota</taxon>
        <taxon>Pezizomycotina</taxon>
        <taxon>Leotiomycetes</taxon>
        <taxon>Helotiales</taxon>
        <taxon>Sclerotiniaceae</taxon>
        <taxon>Monilinia</taxon>
    </lineage>
</organism>
<keyword evidence="3" id="KW-1185">Reference proteome</keyword>
<dbReference type="AlphaFoldDB" id="A0A5M9JDQ1"/>
<dbReference type="OrthoDB" id="5234231at2759"/>
<protein>
    <submittedName>
        <fullName evidence="2">Uncharacterized protein</fullName>
    </submittedName>
</protein>
<evidence type="ECO:0000256" key="1">
    <source>
        <dbReference type="SAM" id="MobiDB-lite"/>
    </source>
</evidence>
<sequence length="76" mass="8832">MSCYCANYYGSLNCQNMVSKFGDRCSLCLAQSPPQYEAFELSDAVIGQQWLENSRREQLRRDEDKSSRERVGRTVR</sequence>
<dbReference type="Proteomes" id="UP000322873">
    <property type="component" value="Unassembled WGS sequence"/>
</dbReference>
<evidence type="ECO:0000313" key="3">
    <source>
        <dbReference type="Proteomes" id="UP000322873"/>
    </source>
</evidence>
<feature type="region of interest" description="Disordered" evidence="1">
    <location>
        <begin position="56"/>
        <end position="76"/>
    </location>
</feature>